<protein>
    <submittedName>
        <fullName evidence="1">Uncharacterized protein</fullName>
    </submittedName>
</protein>
<keyword evidence="2" id="KW-1185">Reference proteome</keyword>
<evidence type="ECO:0000313" key="1">
    <source>
        <dbReference type="EMBL" id="RSL50802.1"/>
    </source>
</evidence>
<comment type="caution">
    <text evidence="1">The sequence shown here is derived from an EMBL/GenBank/DDBJ whole genome shotgun (WGS) entry which is preliminary data.</text>
</comment>
<evidence type="ECO:0000313" key="2">
    <source>
        <dbReference type="Proteomes" id="UP000288168"/>
    </source>
</evidence>
<organism evidence="1 2">
    <name type="scientific">Fusarium duplospermum</name>
    <dbReference type="NCBI Taxonomy" id="1325734"/>
    <lineage>
        <taxon>Eukaryota</taxon>
        <taxon>Fungi</taxon>
        <taxon>Dikarya</taxon>
        <taxon>Ascomycota</taxon>
        <taxon>Pezizomycotina</taxon>
        <taxon>Sordariomycetes</taxon>
        <taxon>Hypocreomycetidae</taxon>
        <taxon>Hypocreales</taxon>
        <taxon>Nectriaceae</taxon>
        <taxon>Fusarium</taxon>
        <taxon>Fusarium solani species complex</taxon>
    </lineage>
</organism>
<gene>
    <name evidence="1" type="ORF">CEP54_011763</name>
</gene>
<dbReference type="EMBL" id="NKCI01000158">
    <property type="protein sequence ID" value="RSL50802.1"/>
    <property type="molecule type" value="Genomic_DNA"/>
</dbReference>
<sequence>MSERFRERPVGLSPCLGDGRAVLEVDDRKRGSGATVQYGILLTCVSLVGSAVAHPITMTSIEVPLGIQTRVYQAL</sequence>
<reference evidence="1 2" key="1">
    <citation type="submission" date="2017-06" db="EMBL/GenBank/DDBJ databases">
        <title>Comparative genomic analysis of Ambrosia Fusariam Clade fungi.</title>
        <authorList>
            <person name="Stajich J.E."/>
            <person name="Carrillo J."/>
            <person name="Kijimoto T."/>
            <person name="Eskalen A."/>
            <person name="O'Donnell K."/>
            <person name="Kasson M."/>
        </authorList>
    </citation>
    <scope>NUCLEOTIDE SEQUENCE [LARGE SCALE GENOMIC DNA]</scope>
    <source>
        <strain evidence="1 2">NRRL62584</strain>
    </source>
</reference>
<dbReference type="AlphaFoldDB" id="A0A428PCQ2"/>
<proteinExistence type="predicted"/>
<accession>A0A428PCQ2</accession>
<dbReference type="Proteomes" id="UP000288168">
    <property type="component" value="Unassembled WGS sequence"/>
</dbReference>
<name>A0A428PCQ2_9HYPO</name>